<evidence type="ECO:0000313" key="2">
    <source>
        <dbReference type="Proteomes" id="UP001234297"/>
    </source>
</evidence>
<comment type="caution">
    <text evidence="1">The sequence shown here is derived from an EMBL/GenBank/DDBJ whole genome shotgun (WGS) entry which is preliminary data.</text>
</comment>
<protein>
    <submittedName>
        <fullName evidence="1">Uncharacterized protein</fullName>
    </submittedName>
</protein>
<name>A0ACC2MQD3_PERAE</name>
<dbReference type="Proteomes" id="UP001234297">
    <property type="component" value="Chromosome 1"/>
</dbReference>
<evidence type="ECO:0000313" key="1">
    <source>
        <dbReference type="EMBL" id="KAJ8647630.1"/>
    </source>
</evidence>
<accession>A0ACC2MQD3</accession>
<gene>
    <name evidence="1" type="ORF">MRB53_000653</name>
</gene>
<sequence>MHSSSSTAARPRIEMHPHSLLLFLLVLLPCSLTASHGASPDRLLKSSLLTRNGSDTYFEVTRPLPTEHRTPSCSLTLLRHNFSNTVGSPPVSAEYSPPENCSAPWSAVVLDFAASCRGEQYDRIAAVWIDGVEILRTSTAEPTDEGIFWKVSKDVTRYASVLSRPNSTVSVMLENVVNDYYTGVYHVNITLDFYGEKELRVSEEDEFELSKKLGFLHEKSAQLGFWEEEESVSLGRKLGLISGSGAEKGREEESLHLSSEGPLDLVEEDEKIGFLSEETASVSLMTGEENVQHGLSKKELPLVNALRLRSEDLGLMNKRENANRLYGKPADLIIPISSKGRKGFWFQIKNESDVHSKEIQIPVNTYRAVLEIYVSSHLNDEFWYSNLPDSYIRQKNLTTGRGNGAFREVFASVDGLYVGSVLPFPVVFTGGINPLFWEPVVGIGAFDLPSYDLDLTPFLGKLLDGKNHTFSLGVTDAISYWLVDANLHLWLDHNSPQVAAKLVRYRAPNLSIKRKTKVGLLDGKFKIKAEREAHFAGWVNSSFGNFTTHVKHDLEFKNTINVKNNGNFKVVGQKIKSNSKIALKAFSELILAKAVYRNKYPLHLTTQTQPGENKTYLSTSKFSNGMNEHSSVILPWGISFSSLINTQESEGSMLVQDHSVLSGVASTAQNYTYKDDKGCYNRIVIAKEGQLLVDNWSNACLEPL</sequence>
<dbReference type="EMBL" id="CM056809">
    <property type="protein sequence ID" value="KAJ8647630.1"/>
    <property type="molecule type" value="Genomic_DNA"/>
</dbReference>
<proteinExistence type="predicted"/>
<reference evidence="1 2" key="1">
    <citation type="journal article" date="2022" name="Hortic Res">
        <title>A haplotype resolved chromosomal level avocado genome allows analysis of novel avocado genes.</title>
        <authorList>
            <person name="Nath O."/>
            <person name="Fletcher S.J."/>
            <person name="Hayward A."/>
            <person name="Shaw L.M."/>
            <person name="Masouleh A.K."/>
            <person name="Furtado A."/>
            <person name="Henry R.J."/>
            <person name="Mitter N."/>
        </authorList>
    </citation>
    <scope>NUCLEOTIDE SEQUENCE [LARGE SCALE GENOMIC DNA]</scope>
    <source>
        <strain evidence="2">cv. Hass</strain>
    </source>
</reference>
<organism evidence="1 2">
    <name type="scientific">Persea americana</name>
    <name type="common">Avocado</name>
    <dbReference type="NCBI Taxonomy" id="3435"/>
    <lineage>
        <taxon>Eukaryota</taxon>
        <taxon>Viridiplantae</taxon>
        <taxon>Streptophyta</taxon>
        <taxon>Embryophyta</taxon>
        <taxon>Tracheophyta</taxon>
        <taxon>Spermatophyta</taxon>
        <taxon>Magnoliopsida</taxon>
        <taxon>Magnoliidae</taxon>
        <taxon>Laurales</taxon>
        <taxon>Lauraceae</taxon>
        <taxon>Persea</taxon>
    </lineage>
</organism>
<keyword evidence="2" id="KW-1185">Reference proteome</keyword>